<accession>A0A9P5UAL4</accession>
<evidence type="ECO:0000256" key="1">
    <source>
        <dbReference type="SAM" id="MobiDB-lite"/>
    </source>
</evidence>
<evidence type="ECO:0000313" key="2">
    <source>
        <dbReference type="EMBL" id="KAF9072166.1"/>
    </source>
</evidence>
<organism evidence="2 3">
    <name type="scientific">Rhodocollybia butyracea</name>
    <dbReference type="NCBI Taxonomy" id="206335"/>
    <lineage>
        <taxon>Eukaryota</taxon>
        <taxon>Fungi</taxon>
        <taxon>Dikarya</taxon>
        <taxon>Basidiomycota</taxon>
        <taxon>Agaricomycotina</taxon>
        <taxon>Agaricomycetes</taxon>
        <taxon>Agaricomycetidae</taxon>
        <taxon>Agaricales</taxon>
        <taxon>Marasmiineae</taxon>
        <taxon>Omphalotaceae</taxon>
        <taxon>Rhodocollybia</taxon>
    </lineage>
</organism>
<keyword evidence="3" id="KW-1185">Reference proteome</keyword>
<reference evidence="2" key="1">
    <citation type="submission" date="2020-11" db="EMBL/GenBank/DDBJ databases">
        <authorList>
            <consortium name="DOE Joint Genome Institute"/>
            <person name="Ahrendt S."/>
            <person name="Riley R."/>
            <person name="Andreopoulos W."/>
            <person name="Labutti K."/>
            <person name="Pangilinan J."/>
            <person name="Ruiz-Duenas F.J."/>
            <person name="Barrasa J.M."/>
            <person name="Sanchez-Garcia M."/>
            <person name="Camarero S."/>
            <person name="Miyauchi S."/>
            <person name="Serrano A."/>
            <person name="Linde D."/>
            <person name="Babiker R."/>
            <person name="Drula E."/>
            <person name="Ayuso-Fernandez I."/>
            <person name="Pacheco R."/>
            <person name="Padilla G."/>
            <person name="Ferreira P."/>
            <person name="Barriuso J."/>
            <person name="Kellner H."/>
            <person name="Castanera R."/>
            <person name="Alfaro M."/>
            <person name="Ramirez L."/>
            <person name="Pisabarro A.G."/>
            <person name="Kuo A."/>
            <person name="Tritt A."/>
            <person name="Lipzen A."/>
            <person name="He G."/>
            <person name="Yan M."/>
            <person name="Ng V."/>
            <person name="Cullen D."/>
            <person name="Martin F."/>
            <person name="Rosso M.-N."/>
            <person name="Henrissat B."/>
            <person name="Hibbett D."/>
            <person name="Martinez A.T."/>
            <person name="Grigoriev I.V."/>
        </authorList>
    </citation>
    <scope>NUCLEOTIDE SEQUENCE</scope>
    <source>
        <strain evidence="2">AH 40177</strain>
    </source>
</reference>
<feature type="region of interest" description="Disordered" evidence="1">
    <location>
        <begin position="50"/>
        <end position="98"/>
    </location>
</feature>
<comment type="caution">
    <text evidence="2">The sequence shown here is derived from an EMBL/GenBank/DDBJ whole genome shotgun (WGS) entry which is preliminary data.</text>
</comment>
<evidence type="ECO:0000313" key="3">
    <source>
        <dbReference type="Proteomes" id="UP000772434"/>
    </source>
</evidence>
<sequence length="180" mass="19940">MEWIFEHGSKAVVQTHTLQTRSAIPPVPWDPLSSSFLGIPVPSPSFPNTSKTTLLIGPSPDLTSIQNLSDEEDSTDTQSEDGSNDDQDPTGFDEDSADENLEDLSANSIQDAWSLLIQGDGLDSSTFPSRVFDDAFHFMDRLLRTLPKKHSAFKEFSHQFSETIFICDVQDTKAVKAVFE</sequence>
<proteinExistence type="predicted"/>
<gene>
    <name evidence="2" type="ORF">BDP27DRAFT_1361230</name>
</gene>
<dbReference type="OrthoDB" id="3055152at2759"/>
<protein>
    <submittedName>
        <fullName evidence="2">Uncharacterized protein</fullName>
    </submittedName>
</protein>
<dbReference type="EMBL" id="JADNRY010000026">
    <property type="protein sequence ID" value="KAF9072166.1"/>
    <property type="molecule type" value="Genomic_DNA"/>
</dbReference>
<dbReference type="Proteomes" id="UP000772434">
    <property type="component" value="Unassembled WGS sequence"/>
</dbReference>
<dbReference type="AlphaFoldDB" id="A0A9P5UAL4"/>
<feature type="compositionally biased region" description="Acidic residues" evidence="1">
    <location>
        <begin position="69"/>
        <end position="98"/>
    </location>
</feature>
<name>A0A9P5UAL4_9AGAR</name>